<proteinExistence type="predicted"/>
<name>A0AB39QTL1_9ACTN</name>
<feature type="region of interest" description="Disordered" evidence="1">
    <location>
        <begin position="81"/>
        <end position="122"/>
    </location>
</feature>
<reference evidence="2" key="1">
    <citation type="submission" date="2024-07" db="EMBL/GenBank/DDBJ databases">
        <authorList>
            <person name="Yu S.T."/>
        </authorList>
    </citation>
    <scope>NUCLEOTIDE SEQUENCE</scope>
    <source>
        <strain evidence="2">R39</strain>
    </source>
</reference>
<protein>
    <submittedName>
        <fullName evidence="2">Uncharacterized protein</fullName>
    </submittedName>
</protein>
<gene>
    <name evidence="2" type="ORF">AB5J52_27400</name>
</gene>
<organism evidence="2">
    <name type="scientific">Streptomyces sp. R39</name>
    <dbReference type="NCBI Taxonomy" id="3238631"/>
    <lineage>
        <taxon>Bacteria</taxon>
        <taxon>Bacillati</taxon>
        <taxon>Actinomycetota</taxon>
        <taxon>Actinomycetes</taxon>
        <taxon>Kitasatosporales</taxon>
        <taxon>Streptomycetaceae</taxon>
        <taxon>Streptomyces</taxon>
    </lineage>
</organism>
<accession>A0AB39QTL1</accession>
<evidence type="ECO:0000313" key="2">
    <source>
        <dbReference type="EMBL" id="XDQ45678.1"/>
    </source>
</evidence>
<sequence>MAAVISVSVRGALLGLDDPERIRSELEAGTGLEWRREEVDHGRVLTGGIVEILLVAAVSKLTEESLGAALNATKRAVERWRAGRLDPPQAEVEVRSAPPSSADAPTGLPDEGGPRGSEGVNG</sequence>
<dbReference type="AlphaFoldDB" id="A0AB39QTL1"/>
<dbReference type="EMBL" id="CP163441">
    <property type="protein sequence ID" value="XDQ45678.1"/>
    <property type="molecule type" value="Genomic_DNA"/>
</dbReference>
<dbReference type="RefSeq" id="WP_369224534.1">
    <property type="nucleotide sequence ID" value="NZ_CP163441.1"/>
</dbReference>
<evidence type="ECO:0000256" key="1">
    <source>
        <dbReference type="SAM" id="MobiDB-lite"/>
    </source>
</evidence>